<dbReference type="PANTHER" id="PTHR14269:SF4">
    <property type="entry name" value="CAT EYE SYNDROME CRITICAL REGION PROTEIN 5"/>
    <property type="match status" value="1"/>
</dbReference>
<accession>A0A1Q9EIE3</accession>
<evidence type="ECO:0000313" key="1">
    <source>
        <dbReference type="EMBL" id="OLQ07151.1"/>
    </source>
</evidence>
<proteinExistence type="predicted"/>
<evidence type="ECO:0000313" key="2">
    <source>
        <dbReference type="Proteomes" id="UP000186817"/>
    </source>
</evidence>
<dbReference type="Pfam" id="PF13344">
    <property type="entry name" value="Hydrolase_6"/>
    <property type="match status" value="1"/>
</dbReference>
<dbReference type="Pfam" id="PF13242">
    <property type="entry name" value="Hydrolase_like"/>
    <property type="match status" value="1"/>
</dbReference>
<dbReference type="EMBL" id="LSRX01000146">
    <property type="protein sequence ID" value="OLQ07151.1"/>
    <property type="molecule type" value="Genomic_DNA"/>
</dbReference>
<gene>
    <name evidence="1" type="ORF">AK812_SmicGene9472</name>
</gene>
<protein>
    <recommendedName>
        <fullName evidence="3">CDP-alcohol phosphatidyltransferase class-I family protein C22A12.08c</fullName>
    </recommendedName>
</protein>
<name>A0A1Q9EIE3_SYMMI</name>
<dbReference type="InterPro" id="IPR023214">
    <property type="entry name" value="HAD_sf"/>
</dbReference>
<reference evidence="1 2" key="1">
    <citation type="submission" date="2016-02" db="EMBL/GenBank/DDBJ databases">
        <title>Genome analysis of coral dinoflagellate symbionts highlights evolutionary adaptations to a symbiotic lifestyle.</title>
        <authorList>
            <person name="Aranda M."/>
            <person name="Li Y."/>
            <person name="Liew Y.J."/>
            <person name="Baumgarten S."/>
            <person name="Simakov O."/>
            <person name="Wilson M."/>
            <person name="Piel J."/>
            <person name="Ashoor H."/>
            <person name="Bougouffa S."/>
            <person name="Bajic V.B."/>
            <person name="Ryu T."/>
            <person name="Ravasi T."/>
            <person name="Bayer T."/>
            <person name="Micklem G."/>
            <person name="Kim H."/>
            <person name="Bhak J."/>
            <person name="Lajeunesse T.C."/>
            <person name="Voolstra C.R."/>
        </authorList>
    </citation>
    <scope>NUCLEOTIDE SEQUENCE [LARGE SCALE GENOMIC DNA]</scope>
    <source>
        <strain evidence="1 2">CCMP2467</strain>
    </source>
</reference>
<dbReference type="InterPro" id="IPR036412">
    <property type="entry name" value="HAD-like_sf"/>
</dbReference>
<sequence>MRVSRVVRAVQQRWGVIFDIDGVLIQGYKPIPGAAEALRALDDARVPYAFMTNGGGVLEAQKAADLAARLGRSEPFGANRMLLSHTPFRALADRFQDRRVLVVGASRTAEVAASYGFDFASGLAVTTPQIASGTPEICPFPPLATSALPGVNVNAPDAPAIEAVLIFYEPNDWGTELQVITDAVAGGRPMGSGDKQVAEVWASNADFLWRAGYPVSRLGNGAFLESLKAVWRRRSGHDLQIQECGKPHKVQFDAAEAMLAEVAGVSTSSFSRIYMIGDNPAADIRGANAAQGPWRSILVRTGVYQGPSHFTGDAAEAPWRLEPDVHEAVRRLLAESHGEP</sequence>
<dbReference type="InterPro" id="IPR006353">
    <property type="entry name" value="HAD-SF_hydro_IIA_CECR5"/>
</dbReference>
<dbReference type="Proteomes" id="UP000186817">
    <property type="component" value="Unassembled WGS sequence"/>
</dbReference>
<evidence type="ECO:0008006" key="3">
    <source>
        <dbReference type="Google" id="ProtNLM"/>
    </source>
</evidence>
<dbReference type="Gene3D" id="3.40.50.1000">
    <property type="entry name" value="HAD superfamily/HAD-like"/>
    <property type="match status" value="2"/>
</dbReference>
<dbReference type="NCBIfam" id="TIGR01456">
    <property type="entry name" value="CECR5"/>
    <property type="match status" value="1"/>
</dbReference>
<comment type="caution">
    <text evidence="1">The sequence shown here is derived from an EMBL/GenBank/DDBJ whole genome shotgun (WGS) entry which is preliminary data.</text>
</comment>
<dbReference type="SUPFAM" id="SSF56784">
    <property type="entry name" value="HAD-like"/>
    <property type="match status" value="1"/>
</dbReference>
<keyword evidence="2" id="KW-1185">Reference proteome</keyword>
<dbReference type="OMA" id="HDKRMLV"/>
<dbReference type="GO" id="GO:0005739">
    <property type="term" value="C:mitochondrion"/>
    <property type="evidence" value="ECO:0007669"/>
    <property type="project" value="TreeGrafter"/>
</dbReference>
<organism evidence="1 2">
    <name type="scientific">Symbiodinium microadriaticum</name>
    <name type="common">Dinoflagellate</name>
    <name type="synonym">Zooxanthella microadriatica</name>
    <dbReference type="NCBI Taxonomy" id="2951"/>
    <lineage>
        <taxon>Eukaryota</taxon>
        <taxon>Sar</taxon>
        <taxon>Alveolata</taxon>
        <taxon>Dinophyceae</taxon>
        <taxon>Suessiales</taxon>
        <taxon>Symbiodiniaceae</taxon>
        <taxon>Symbiodinium</taxon>
    </lineage>
</organism>
<dbReference type="GO" id="GO:0046474">
    <property type="term" value="P:glycerophospholipid biosynthetic process"/>
    <property type="evidence" value="ECO:0007669"/>
    <property type="project" value="TreeGrafter"/>
</dbReference>
<dbReference type="NCBIfam" id="TIGR01460">
    <property type="entry name" value="HAD-SF-IIA"/>
    <property type="match status" value="1"/>
</dbReference>
<dbReference type="InterPro" id="IPR050324">
    <property type="entry name" value="CDP-alcohol_PTase-I"/>
</dbReference>
<dbReference type="PANTHER" id="PTHR14269">
    <property type="entry name" value="CDP-DIACYLGLYCEROL--GLYCEROL-3-PHOSPHATE 3-PHOSPHATIDYLTRANSFERASE-RELATED"/>
    <property type="match status" value="1"/>
</dbReference>
<dbReference type="InterPro" id="IPR006357">
    <property type="entry name" value="HAD-SF_hydro_IIA"/>
</dbReference>
<dbReference type="OrthoDB" id="10251048at2759"/>
<dbReference type="AlphaFoldDB" id="A0A1Q9EIE3"/>